<dbReference type="InterPro" id="IPR007487">
    <property type="entry name" value="ABC_transpt-TYRBP-like"/>
</dbReference>
<reference evidence="2 3" key="1">
    <citation type="journal article" date="2018" name="Syst. Appl. Microbiol.">
        <title>Pseudomonas gallaeciensis sp. nov., isolated from crude-oil-contaminated intertidal sand samples after the Prestige oil spill.</title>
        <authorList>
            <person name="Mulet M."/>
            <person name="Sanchez D."/>
            <person name="Rodriguez A.C."/>
            <person name="Nogales B."/>
            <person name="Bosch R."/>
            <person name="Busquets A."/>
            <person name="Gomila M."/>
            <person name="Lalucat J."/>
            <person name="Garcia-Valdes E."/>
        </authorList>
    </citation>
    <scope>NUCLEOTIDE SEQUENCE [LARGE SCALE GENOMIC DNA]</scope>
    <source>
        <strain evidence="2 3">V113</strain>
    </source>
</reference>
<evidence type="ECO:0000313" key="3">
    <source>
        <dbReference type="Proteomes" id="UP000265411"/>
    </source>
</evidence>
<gene>
    <name evidence="2" type="ORF">ASB58_05580</name>
</gene>
<feature type="chain" id="PRO_5017228218" description="ABC transporter substrate-binding protein" evidence="1">
    <location>
        <begin position="23"/>
        <end position="295"/>
    </location>
</feature>
<keyword evidence="3" id="KW-1185">Reference proteome</keyword>
<keyword evidence="1" id="KW-0732">Signal</keyword>
<sequence length="295" mass="32427">MKALRLLLACLILVLTIQPARAAQALVVLPTQSSLTTAFVSELQAALGTPVEVITTATATLPPEARYQYIITMGQDALDWRLRQRAQSRTLATYITSEYWHPRSQTAPPWLSALYADPEPARQLQLSRLLAPRLDRAGILLSRDSRWQRARWQAAADQQGITLTIAEVDGPDDLSRQLLGLLGRSDILLGTDDSSIYNADNLKTILLTSYSRNKVLIGPSAPFIDAGSLSTTYSSPQDMARSVAYLLEQGLPPQTTSYPRYFSVLSNAQVARSLGIPLPDDATLARRLAELEQEP</sequence>
<dbReference type="Gene3D" id="3.40.50.2300">
    <property type="match status" value="1"/>
</dbReference>
<feature type="signal peptide" evidence="1">
    <location>
        <begin position="1"/>
        <end position="22"/>
    </location>
</feature>
<organism evidence="2 3">
    <name type="scientific">Pseudomonas abyssi</name>
    <dbReference type="NCBI Taxonomy" id="170540"/>
    <lineage>
        <taxon>Bacteria</taxon>
        <taxon>Pseudomonadati</taxon>
        <taxon>Pseudomonadota</taxon>
        <taxon>Gammaproteobacteria</taxon>
        <taxon>Pseudomonadales</taxon>
        <taxon>Pseudomonadaceae</taxon>
        <taxon>Pseudomonas</taxon>
    </lineage>
</organism>
<dbReference type="PANTHER" id="PTHR35271:SF1">
    <property type="entry name" value="ABC TRANSPORTER, SUBSTRATE-BINDING LIPOPROTEIN"/>
    <property type="match status" value="1"/>
</dbReference>
<dbReference type="EMBL" id="LMAZ01000001">
    <property type="protein sequence ID" value="RGP56823.1"/>
    <property type="molecule type" value="Genomic_DNA"/>
</dbReference>
<comment type="caution">
    <text evidence="2">The sequence shown here is derived from an EMBL/GenBank/DDBJ whole genome shotgun (WGS) entry which is preliminary data.</text>
</comment>
<dbReference type="RefSeq" id="WP_118129621.1">
    <property type="nucleotide sequence ID" value="NZ_LMAZ01000001.1"/>
</dbReference>
<dbReference type="AlphaFoldDB" id="A0A395R9U5"/>
<accession>A0A395R9U5</accession>
<dbReference type="OrthoDB" id="9178917at2"/>
<evidence type="ECO:0008006" key="4">
    <source>
        <dbReference type="Google" id="ProtNLM"/>
    </source>
</evidence>
<proteinExistence type="predicted"/>
<dbReference type="Proteomes" id="UP000265411">
    <property type="component" value="Unassembled WGS sequence"/>
</dbReference>
<evidence type="ECO:0000256" key="1">
    <source>
        <dbReference type="SAM" id="SignalP"/>
    </source>
</evidence>
<name>A0A395R9U5_9PSED</name>
<dbReference type="PANTHER" id="PTHR35271">
    <property type="entry name" value="ABC TRANSPORTER, SUBSTRATE-BINDING LIPOPROTEIN-RELATED"/>
    <property type="match status" value="1"/>
</dbReference>
<evidence type="ECO:0000313" key="2">
    <source>
        <dbReference type="EMBL" id="RGP56823.1"/>
    </source>
</evidence>
<protein>
    <recommendedName>
        <fullName evidence="4">ABC transporter substrate-binding protein</fullName>
    </recommendedName>
</protein>